<dbReference type="PROSITE" id="PS51257">
    <property type="entry name" value="PROKAR_LIPOPROTEIN"/>
    <property type="match status" value="1"/>
</dbReference>
<keyword evidence="1" id="KW-0732">Signal</keyword>
<proteinExistence type="predicted"/>
<feature type="chain" id="PRO_5002538138" evidence="1">
    <location>
        <begin position="25"/>
        <end position="216"/>
    </location>
</feature>
<dbReference type="Proteomes" id="UP000034006">
    <property type="component" value="Unassembled WGS sequence"/>
</dbReference>
<comment type="caution">
    <text evidence="2">The sequence shown here is derived from an EMBL/GenBank/DDBJ whole genome shotgun (WGS) entry which is preliminary data.</text>
</comment>
<evidence type="ECO:0000313" key="2">
    <source>
        <dbReference type="EMBL" id="KKT51682.1"/>
    </source>
</evidence>
<reference evidence="2 3" key="1">
    <citation type="journal article" date="2015" name="Nature">
        <title>rRNA introns, odd ribosomes, and small enigmatic genomes across a large radiation of phyla.</title>
        <authorList>
            <person name="Brown C.T."/>
            <person name="Hug L.A."/>
            <person name="Thomas B.C."/>
            <person name="Sharon I."/>
            <person name="Castelle C.J."/>
            <person name="Singh A."/>
            <person name="Wilkins M.J."/>
            <person name="Williams K.H."/>
            <person name="Banfield J.F."/>
        </authorList>
    </citation>
    <scope>NUCLEOTIDE SEQUENCE [LARGE SCALE GENOMIC DNA]</scope>
</reference>
<organism evidence="2 3">
    <name type="scientific">Candidatus Collierbacteria bacterium GW2011_GWB2_44_22</name>
    <dbReference type="NCBI Taxonomy" id="1618387"/>
    <lineage>
        <taxon>Bacteria</taxon>
        <taxon>Candidatus Collieribacteriota</taxon>
    </lineage>
</organism>
<dbReference type="STRING" id="1618387.UW44_C0008G0004"/>
<gene>
    <name evidence="2" type="ORF">UW44_C0008G0004</name>
</gene>
<accession>A0A0G1K5W4</accession>
<protein>
    <submittedName>
        <fullName evidence="2">Uncharacterized protein</fullName>
    </submittedName>
</protein>
<dbReference type="EMBL" id="LCIH01000008">
    <property type="protein sequence ID" value="KKT51682.1"/>
    <property type="molecule type" value="Genomic_DNA"/>
</dbReference>
<name>A0A0G1K5W4_9BACT</name>
<feature type="signal peptide" evidence="1">
    <location>
        <begin position="1"/>
        <end position="24"/>
    </location>
</feature>
<dbReference type="AlphaFoldDB" id="A0A0G1K5W4"/>
<sequence length="216" mass="23935">MKSQKWLVILLSLSFVLFSCGTPAGQGSTGGSTQVQELGFKVPKNAQGHTAEQQNIIDRIKVTTDPTKVLWIHLISLNGQIVLRTPVAGKVTSSGKRLEPTTVTSASGSYVPRFVVKDASGAEQWYYTEELLQPDGTFGSSDPYIYWFDPMHRYHQWGTAGGLGYLLTDYPIDLTNPKDLISGMYNMDLLAYQWQQAQEAIMCANQGRTYENGVCQ</sequence>
<evidence type="ECO:0000313" key="3">
    <source>
        <dbReference type="Proteomes" id="UP000034006"/>
    </source>
</evidence>
<evidence type="ECO:0000256" key="1">
    <source>
        <dbReference type="SAM" id="SignalP"/>
    </source>
</evidence>